<organism evidence="1 2">
    <name type="scientific">Suillus plorans</name>
    <dbReference type="NCBI Taxonomy" id="116603"/>
    <lineage>
        <taxon>Eukaryota</taxon>
        <taxon>Fungi</taxon>
        <taxon>Dikarya</taxon>
        <taxon>Basidiomycota</taxon>
        <taxon>Agaricomycotina</taxon>
        <taxon>Agaricomycetes</taxon>
        <taxon>Agaricomycetidae</taxon>
        <taxon>Boletales</taxon>
        <taxon>Suillineae</taxon>
        <taxon>Suillaceae</taxon>
        <taxon>Suillus</taxon>
    </lineage>
</organism>
<feature type="non-terminal residue" evidence="1">
    <location>
        <position position="1"/>
    </location>
</feature>
<name>A0A9P7AMN1_9AGAM</name>
<dbReference type="RefSeq" id="XP_041159176.1">
    <property type="nucleotide sequence ID" value="XM_041296670.1"/>
</dbReference>
<dbReference type="OrthoDB" id="3235800at2759"/>
<gene>
    <name evidence="1" type="ORF">HD556DRAFT_1215361</name>
</gene>
<reference evidence="1" key="1">
    <citation type="journal article" date="2020" name="New Phytol.">
        <title>Comparative genomics reveals dynamic genome evolution in host specialist ectomycorrhizal fungi.</title>
        <authorList>
            <person name="Lofgren L.A."/>
            <person name="Nguyen N.H."/>
            <person name="Vilgalys R."/>
            <person name="Ruytinx J."/>
            <person name="Liao H.L."/>
            <person name="Branco S."/>
            <person name="Kuo A."/>
            <person name="LaButti K."/>
            <person name="Lipzen A."/>
            <person name="Andreopoulos W."/>
            <person name="Pangilinan J."/>
            <person name="Riley R."/>
            <person name="Hundley H."/>
            <person name="Na H."/>
            <person name="Barry K."/>
            <person name="Grigoriev I.V."/>
            <person name="Stajich J.E."/>
            <person name="Kennedy P.G."/>
        </authorList>
    </citation>
    <scope>NUCLEOTIDE SEQUENCE</scope>
    <source>
        <strain evidence="1">S12</strain>
    </source>
</reference>
<sequence length="126" mass="14383">SNELRAAALRHVKQHGGGYVEIPHGPAPVNEYSNPDLFPMIYPTLFPYGLGGFEQSVRMSKIGMSRHAKHLFSLADRRFQEHYSFLFSVFNVLQRRELLLHTSLRVKRSNFHSAARKFASVSPETV</sequence>
<accession>A0A9P7AMN1</accession>
<evidence type="ECO:0000313" key="2">
    <source>
        <dbReference type="Proteomes" id="UP000719766"/>
    </source>
</evidence>
<feature type="non-terminal residue" evidence="1">
    <location>
        <position position="126"/>
    </location>
</feature>
<dbReference type="GeneID" id="64590434"/>
<proteinExistence type="predicted"/>
<evidence type="ECO:0000313" key="1">
    <source>
        <dbReference type="EMBL" id="KAG1792597.1"/>
    </source>
</evidence>
<dbReference type="AlphaFoldDB" id="A0A9P7AMN1"/>
<dbReference type="EMBL" id="JABBWE010000035">
    <property type="protein sequence ID" value="KAG1792597.1"/>
    <property type="molecule type" value="Genomic_DNA"/>
</dbReference>
<comment type="caution">
    <text evidence="1">The sequence shown here is derived from an EMBL/GenBank/DDBJ whole genome shotgun (WGS) entry which is preliminary data.</text>
</comment>
<protein>
    <submittedName>
        <fullName evidence="1">Uncharacterized protein</fullName>
    </submittedName>
</protein>
<keyword evidence="2" id="KW-1185">Reference proteome</keyword>
<dbReference type="Proteomes" id="UP000719766">
    <property type="component" value="Unassembled WGS sequence"/>
</dbReference>